<reference evidence="2" key="1">
    <citation type="submission" date="2009-12" db="EMBL/GenBank/DDBJ databases">
        <title>Sequence of Clostridiales genomosp. BVAB3 str. UPII9-5.</title>
        <authorList>
            <person name="Madupu R."/>
            <person name="Durkin A.S."/>
            <person name="Torralba M."/>
            <person name="Methe B."/>
            <person name="Sutton G.G."/>
            <person name="Strausberg R.L."/>
            <person name="Nelson K.E."/>
        </authorList>
    </citation>
    <scope>NUCLEOTIDE SEQUENCE [LARGE SCALE GENOMIC DNA]</scope>
    <source>
        <strain evidence="2">UPII9-5</strain>
    </source>
</reference>
<dbReference type="KEGG" id="clo:HMPREF0868_0193"/>
<dbReference type="EMBL" id="CP001850">
    <property type="protein sequence ID" value="ADC90395.1"/>
    <property type="molecule type" value="Genomic_DNA"/>
</dbReference>
<name>D3R027_MAGIU</name>
<accession>D3R027</accession>
<protein>
    <submittedName>
        <fullName evidence="1">Uncharacterized protein</fullName>
    </submittedName>
</protein>
<dbReference type="HOGENOM" id="CLU_3312350_0_0_9"/>
<dbReference type="Proteomes" id="UP000008234">
    <property type="component" value="Chromosome"/>
</dbReference>
<sequence length="39" mass="4651">MDDIFLNYPAEPERLVRPHLSPRQCGWLSVRRIISLRES</sequence>
<gene>
    <name evidence="1" type="ordered locus">HMPREF0868_0193</name>
</gene>
<keyword evidence="2" id="KW-1185">Reference proteome</keyword>
<evidence type="ECO:0000313" key="2">
    <source>
        <dbReference type="Proteomes" id="UP000008234"/>
    </source>
</evidence>
<organism evidence="1 2">
    <name type="scientific">Mageeibacillus indolicus (strain UPII9-5)</name>
    <name type="common">Clostridiales genomosp. BVAB3 (strain UPII9-5)</name>
    <dbReference type="NCBI Taxonomy" id="699246"/>
    <lineage>
        <taxon>Bacteria</taxon>
        <taxon>Bacillati</taxon>
        <taxon>Bacillota</taxon>
        <taxon>Clostridia</taxon>
        <taxon>Eubacteriales</taxon>
        <taxon>Oscillospiraceae</taxon>
        <taxon>Mageeibacillus</taxon>
    </lineage>
</organism>
<dbReference type="AlphaFoldDB" id="D3R027"/>
<evidence type="ECO:0000313" key="1">
    <source>
        <dbReference type="EMBL" id="ADC90395.1"/>
    </source>
</evidence>
<proteinExistence type="predicted"/>